<comment type="cofactor">
    <cofactor evidence="1">
        <name>Mg(2+)</name>
        <dbReference type="ChEBI" id="CHEBI:18420"/>
    </cofactor>
</comment>
<dbReference type="PANTHER" id="PTHR46193:SF9">
    <property type="entry name" value="HALOACID DEHALOGENASE-LIKE HYDROLASE DOMAIN-CONTAINING PROTEIN SGPP"/>
    <property type="match status" value="1"/>
</dbReference>
<dbReference type="AlphaFoldDB" id="A0AAW4YJV8"/>
<dbReference type="InterPro" id="IPR041492">
    <property type="entry name" value="HAD_2"/>
</dbReference>
<dbReference type="InterPro" id="IPR051600">
    <property type="entry name" value="Beta-PGM-like"/>
</dbReference>
<evidence type="ECO:0000256" key="4">
    <source>
        <dbReference type="ARBA" id="ARBA00022842"/>
    </source>
</evidence>
<name>A0AAW4YJV8_9BACT</name>
<organism evidence="5 6">
    <name type="scientific">Segatella copri</name>
    <dbReference type="NCBI Taxonomy" id="165179"/>
    <lineage>
        <taxon>Bacteria</taxon>
        <taxon>Pseudomonadati</taxon>
        <taxon>Bacteroidota</taxon>
        <taxon>Bacteroidia</taxon>
        <taxon>Bacteroidales</taxon>
        <taxon>Prevotellaceae</taxon>
        <taxon>Segatella</taxon>
    </lineage>
</organism>
<evidence type="ECO:0000256" key="2">
    <source>
        <dbReference type="ARBA" id="ARBA00006171"/>
    </source>
</evidence>
<dbReference type="CDD" id="cd07505">
    <property type="entry name" value="HAD_BPGM-like"/>
    <property type="match status" value="1"/>
</dbReference>
<gene>
    <name evidence="5" type="ORF">LYY06_10545</name>
</gene>
<evidence type="ECO:0000256" key="1">
    <source>
        <dbReference type="ARBA" id="ARBA00001946"/>
    </source>
</evidence>
<keyword evidence="3" id="KW-0479">Metal-binding</keyword>
<dbReference type="Gene3D" id="3.40.50.1000">
    <property type="entry name" value="HAD superfamily/HAD-like"/>
    <property type="match status" value="1"/>
</dbReference>
<protein>
    <submittedName>
        <fullName evidence="5">HAD family phosphatase</fullName>
    </submittedName>
</protein>
<sequence length="212" mass="24165">MANKIKAVIFDMDGVLIDAKEWHYEALNRALSLFGYSISRYDHLVTFDGLPTSRKLEMLTVERGLPRSLHGFINEMKQRYTMEYVFTRCKPMFIHQYALSRLKAEGIHLALASNSVRSTVDMMMEKSDLDQYLDFKLSNQDVTKPKPDPEIYNVAIKRLGLTPEECLICEDNQNGIKAALASGAHLFKVGTVNDVTYHNLMKRIQEIEGGAE</sequence>
<accession>A0AAW4YJV8</accession>
<evidence type="ECO:0000313" key="5">
    <source>
        <dbReference type="EMBL" id="MCE4122697.1"/>
    </source>
</evidence>
<dbReference type="GO" id="GO:0046872">
    <property type="term" value="F:metal ion binding"/>
    <property type="evidence" value="ECO:0007669"/>
    <property type="project" value="UniProtKB-KW"/>
</dbReference>
<dbReference type="SFLD" id="SFLDS00003">
    <property type="entry name" value="Haloacid_Dehalogenase"/>
    <property type="match status" value="1"/>
</dbReference>
<dbReference type="PANTHER" id="PTHR46193">
    <property type="entry name" value="6-PHOSPHOGLUCONATE PHOSPHATASE"/>
    <property type="match status" value="1"/>
</dbReference>
<keyword evidence="4" id="KW-0460">Magnesium</keyword>
<dbReference type="Proteomes" id="UP001200307">
    <property type="component" value="Unassembled WGS sequence"/>
</dbReference>
<dbReference type="PRINTS" id="PR00413">
    <property type="entry name" value="HADHALOGNASE"/>
</dbReference>
<evidence type="ECO:0000313" key="6">
    <source>
        <dbReference type="Proteomes" id="UP001200307"/>
    </source>
</evidence>
<reference evidence="5" key="1">
    <citation type="submission" date="2021-12" db="EMBL/GenBank/DDBJ databases">
        <authorList>
            <person name="Lv X."/>
        </authorList>
    </citation>
    <scope>NUCLEOTIDE SEQUENCE</scope>
    <source>
        <strain evidence="5">HF2106</strain>
    </source>
</reference>
<proteinExistence type="inferred from homology"/>
<dbReference type="Gene3D" id="1.10.150.240">
    <property type="entry name" value="Putative phosphatase, domain 2"/>
    <property type="match status" value="1"/>
</dbReference>
<dbReference type="GO" id="GO:0003824">
    <property type="term" value="F:catalytic activity"/>
    <property type="evidence" value="ECO:0007669"/>
    <property type="project" value="UniProtKB-ARBA"/>
</dbReference>
<dbReference type="NCBIfam" id="TIGR01509">
    <property type="entry name" value="HAD-SF-IA-v3"/>
    <property type="match status" value="1"/>
</dbReference>
<comment type="caution">
    <text evidence="5">The sequence shown here is derived from an EMBL/GenBank/DDBJ whole genome shotgun (WGS) entry which is preliminary data.</text>
</comment>
<comment type="similarity">
    <text evidence="2">Belongs to the HAD-like hydrolase superfamily. CbbY/CbbZ/Gph/YieH family.</text>
</comment>
<evidence type="ECO:0000256" key="3">
    <source>
        <dbReference type="ARBA" id="ARBA00022723"/>
    </source>
</evidence>
<dbReference type="EMBL" id="JAJTVO010000018">
    <property type="protein sequence ID" value="MCE4122697.1"/>
    <property type="molecule type" value="Genomic_DNA"/>
</dbReference>
<dbReference type="InterPro" id="IPR023214">
    <property type="entry name" value="HAD_sf"/>
</dbReference>
<dbReference type="SUPFAM" id="SSF56784">
    <property type="entry name" value="HAD-like"/>
    <property type="match status" value="1"/>
</dbReference>
<dbReference type="InterPro" id="IPR023198">
    <property type="entry name" value="PGP-like_dom2"/>
</dbReference>
<dbReference type="SFLD" id="SFLDG01129">
    <property type="entry name" value="C1.5:_HAD__Beta-PGM__Phosphata"/>
    <property type="match status" value="1"/>
</dbReference>
<dbReference type="Pfam" id="PF13419">
    <property type="entry name" value="HAD_2"/>
    <property type="match status" value="1"/>
</dbReference>
<dbReference type="InterPro" id="IPR036412">
    <property type="entry name" value="HAD-like_sf"/>
</dbReference>
<dbReference type="RefSeq" id="WP_233339417.1">
    <property type="nucleotide sequence ID" value="NZ_JAJTVO010000018.1"/>
</dbReference>
<dbReference type="InterPro" id="IPR006439">
    <property type="entry name" value="HAD-SF_hydro_IA"/>
</dbReference>